<evidence type="ECO:0000256" key="5">
    <source>
        <dbReference type="SAM" id="MobiDB-lite"/>
    </source>
</evidence>
<accession>A0A6A6VMK2</accession>
<feature type="signal peptide" evidence="7">
    <location>
        <begin position="1"/>
        <end position="20"/>
    </location>
</feature>
<keyword evidence="3 6" id="KW-1133">Transmembrane helix</keyword>
<reference evidence="8" key="1">
    <citation type="journal article" date="2020" name="Stud. Mycol.">
        <title>101 Dothideomycetes genomes: a test case for predicting lifestyles and emergence of pathogens.</title>
        <authorList>
            <person name="Haridas S."/>
            <person name="Albert R."/>
            <person name="Binder M."/>
            <person name="Bloem J."/>
            <person name="Labutti K."/>
            <person name="Salamov A."/>
            <person name="Andreopoulos B."/>
            <person name="Baker S."/>
            <person name="Barry K."/>
            <person name="Bills G."/>
            <person name="Bluhm B."/>
            <person name="Cannon C."/>
            <person name="Castanera R."/>
            <person name="Culley D."/>
            <person name="Daum C."/>
            <person name="Ezra D."/>
            <person name="Gonzalez J."/>
            <person name="Henrissat B."/>
            <person name="Kuo A."/>
            <person name="Liang C."/>
            <person name="Lipzen A."/>
            <person name="Lutzoni F."/>
            <person name="Magnuson J."/>
            <person name="Mondo S."/>
            <person name="Nolan M."/>
            <person name="Ohm R."/>
            <person name="Pangilinan J."/>
            <person name="Park H.-J."/>
            <person name="Ramirez L."/>
            <person name="Alfaro M."/>
            <person name="Sun H."/>
            <person name="Tritt A."/>
            <person name="Yoshinaga Y."/>
            <person name="Zwiers L.-H."/>
            <person name="Turgeon B."/>
            <person name="Goodwin S."/>
            <person name="Spatafora J."/>
            <person name="Crous P."/>
            <person name="Grigoriev I."/>
        </authorList>
    </citation>
    <scope>NUCLEOTIDE SEQUENCE</scope>
    <source>
        <strain evidence="8">CBS 119925</strain>
    </source>
</reference>
<proteinExistence type="predicted"/>
<keyword evidence="9" id="KW-1185">Reference proteome</keyword>
<keyword evidence="7" id="KW-0732">Signal</keyword>
<feature type="transmembrane region" description="Helical" evidence="6">
    <location>
        <begin position="260"/>
        <end position="282"/>
    </location>
</feature>
<dbReference type="GO" id="GO:0016020">
    <property type="term" value="C:membrane"/>
    <property type="evidence" value="ECO:0007669"/>
    <property type="project" value="UniProtKB-SubCell"/>
</dbReference>
<protein>
    <recommendedName>
        <fullName evidence="10">Mid2 domain-containing protein</fullName>
    </recommendedName>
</protein>
<comment type="subcellular location">
    <subcellularLocation>
        <location evidence="1">Membrane</location>
        <topology evidence="1">Single-pass membrane protein</topology>
    </subcellularLocation>
</comment>
<feature type="compositionally biased region" description="Low complexity" evidence="5">
    <location>
        <begin position="185"/>
        <end position="202"/>
    </location>
</feature>
<feature type="chain" id="PRO_5025441647" description="Mid2 domain-containing protein" evidence="7">
    <location>
        <begin position="21"/>
        <end position="392"/>
    </location>
</feature>
<dbReference type="EMBL" id="MU006564">
    <property type="protein sequence ID" value="KAF2750377.1"/>
    <property type="molecule type" value="Genomic_DNA"/>
</dbReference>
<feature type="compositionally biased region" description="Polar residues" evidence="5">
    <location>
        <begin position="224"/>
        <end position="250"/>
    </location>
</feature>
<dbReference type="InterPro" id="IPR051694">
    <property type="entry name" value="Immunoregulatory_rcpt-like"/>
</dbReference>
<organism evidence="8 9">
    <name type="scientific">Sporormia fimetaria CBS 119925</name>
    <dbReference type="NCBI Taxonomy" id="1340428"/>
    <lineage>
        <taxon>Eukaryota</taxon>
        <taxon>Fungi</taxon>
        <taxon>Dikarya</taxon>
        <taxon>Ascomycota</taxon>
        <taxon>Pezizomycotina</taxon>
        <taxon>Dothideomycetes</taxon>
        <taxon>Pleosporomycetidae</taxon>
        <taxon>Pleosporales</taxon>
        <taxon>Sporormiaceae</taxon>
        <taxon>Sporormia</taxon>
    </lineage>
</organism>
<name>A0A6A6VMK2_9PLEO</name>
<evidence type="ECO:0000256" key="1">
    <source>
        <dbReference type="ARBA" id="ARBA00004167"/>
    </source>
</evidence>
<evidence type="ECO:0000313" key="9">
    <source>
        <dbReference type="Proteomes" id="UP000799440"/>
    </source>
</evidence>
<keyword evidence="2 6" id="KW-0812">Transmembrane</keyword>
<dbReference type="PANTHER" id="PTHR15549">
    <property type="entry name" value="PAIRED IMMUNOGLOBULIN-LIKE TYPE 2 RECEPTOR"/>
    <property type="match status" value="1"/>
</dbReference>
<evidence type="ECO:0000256" key="7">
    <source>
        <dbReference type="SAM" id="SignalP"/>
    </source>
</evidence>
<feature type="compositionally biased region" description="Polar residues" evidence="5">
    <location>
        <begin position="326"/>
        <end position="337"/>
    </location>
</feature>
<dbReference type="AlphaFoldDB" id="A0A6A6VMK2"/>
<evidence type="ECO:0008006" key="10">
    <source>
        <dbReference type="Google" id="ProtNLM"/>
    </source>
</evidence>
<feature type="region of interest" description="Disordered" evidence="5">
    <location>
        <begin position="167"/>
        <end position="254"/>
    </location>
</feature>
<evidence type="ECO:0000256" key="6">
    <source>
        <dbReference type="SAM" id="Phobius"/>
    </source>
</evidence>
<evidence type="ECO:0000256" key="2">
    <source>
        <dbReference type="ARBA" id="ARBA00022692"/>
    </source>
</evidence>
<dbReference type="Proteomes" id="UP000799440">
    <property type="component" value="Unassembled WGS sequence"/>
</dbReference>
<keyword evidence="4 6" id="KW-0472">Membrane</keyword>
<feature type="compositionally biased region" description="Low complexity" evidence="5">
    <location>
        <begin position="338"/>
        <end position="350"/>
    </location>
</feature>
<feature type="region of interest" description="Disordered" evidence="5">
    <location>
        <begin position="311"/>
        <end position="360"/>
    </location>
</feature>
<dbReference type="OrthoDB" id="4148662at2759"/>
<gene>
    <name evidence="8" type="ORF">M011DRAFT_241217</name>
</gene>
<evidence type="ECO:0000256" key="3">
    <source>
        <dbReference type="ARBA" id="ARBA00022989"/>
    </source>
</evidence>
<evidence type="ECO:0000313" key="8">
    <source>
        <dbReference type="EMBL" id="KAF2750377.1"/>
    </source>
</evidence>
<dbReference type="GO" id="GO:0071944">
    <property type="term" value="C:cell periphery"/>
    <property type="evidence" value="ECO:0007669"/>
    <property type="project" value="UniProtKB-ARBA"/>
</dbReference>
<feature type="compositionally biased region" description="Polar residues" evidence="5">
    <location>
        <begin position="351"/>
        <end position="360"/>
    </location>
</feature>
<evidence type="ECO:0000256" key="4">
    <source>
        <dbReference type="ARBA" id="ARBA00023136"/>
    </source>
</evidence>
<sequence length="392" mass="42267">MTFQTLILLIFLSANAPVFAELTEQRCYYDVNKLAPPDIIPCYQGANQAAACCKKGSKCMQDSTCYDGDTGITYQYGCTDKNYREQVCPRKCVLGRTKTNWVGLVNCNGWFCNHPATCGSHCPDHDSWNPLLENLPELTCDDLEDKYMAFNGPSPLKDYMFLPSDDDDVQNYLDANPTSETKQESTVPGSTAVATTSTPAVTEIATPAVAQTSSGTTDSSPSTAQPSSPGDVESISTQKPLSTGTPQAAPSTGGKPNGKIIGIGAGIALGLVLLGLLIFVMWKRRSKRISPGPEGSAPELDGRECHYSETYTEKTEPRYELPSPQPATSPVSDVTYQRSSVRSPVSPMSSTVGSPAWTMQNRPVSELDAVRYRDAPNRGTSYPSSTVYEMAG</sequence>
<feature type="compositionally biased region" description="Low complexity" evidence="5">
    <location>
        <begin position="212"/>
        <end position="223"/>
    </location>
</feature>